<sequence>MGSVHDLSHLRSLFSACDVNGSGMVELEDFTSVCTELGLQPGQIRPLFRKLDMDGDGMINFQDFSAGFEEVSQVLNLSAYHPPPAWEEEMEHRLGGELGYLNSDTRDLLFTLYQNIHGVSVPGLLEQYEKLINNMSHDFRAQRLNIEKLEAILKRTEENTALQMAELEEDLHVHLNKVEYKIREEEQHRLEIALQELQMRHEHEIMDLQATVSRLAKHEEQRKILESREESTRLKNQIFDLSQENEFLKHNLLDTQTNISLLQAELDKLKNDYADQHMHYEREMDMLKTMIDESREYSSKIQLLNEANKSLYDHNDSMRSALSTLEIEKKKHSSPNHVEQPVITYSRFLGEDDSYARFTHVATWANKCTDTRVSLPRSLGYSDVDSCPSEFGSEHSNSSEDPWLASVSYMNSDGEALENRSEIDGRTRWTPSRPVSRSGSSASSRRRLPAFTPRKEGLAIDENSQVTSPIYRLVLAGDAGSGKSSFLLRLCLNEFRGDIPTTLGVDFQMKKLLVDGDHTTLQIWDTAGQERCVKTLKLHSYLHR</sequence>
<evidence type="ECO:0000256" key="2">
    <source>
        <dbReference type="ARBA" id="ARBA00022741"/>
    </source>
</evidence>
<feature type="compositionally biased region" description="Basic and acidic residues" evidence="6">
    <location>
        <begin position="417"/>
        <end position="427"/>
    </location>
</feature>
<dbReference type="PROSITE" id="PS00018">
    <property type="entry name" value="EF_HAND_1"/>
    <property type="match status" value="2"/>
</dbReference>
<evidence type="ECO:0000256" key="5">
    <source>
        <dbReference type="SAM" id="Coils"/>
    </source>
</evidence>
<dbReference type="SMART" id="SM00175">
    <property type="entry name" value="RAB"/>
    <property type="match status" value="1"/>
</dbReference>
<proteinExistence type="predicted"/>
<dbReference type="CDD" id="cd00051">
    <property type="entry name" value="EFh"/>
    <property type="match status" value="1"/>
</dbReference>
<dbReference type="AlphaFoldDB" id="A0AAD1RM66"/>
<accession>A0AAD1RM66</accession>
<dbReference type="Gene3D" id="1.10.238.10">
    <property type="entry name" value="EF-hand"/>
    <property type="match status" value="1"/>
</dbReference>
<evidence type="ECO:0000256" key="4">
    <source>
        <dbReference type="ARBA" id="ARBA00023134"/>
    </source>
</evidence>
<gene>
    <name evidence="8" type="ORF">PECUL_23A012578</name>
</gene>
<evidence type="ECO:0000313" key="9">
    <source>
        <dbReference type="Proteomes" id="UP001295444"/>
    </source>
</evidence>
<feature type="coiled-coil region" evidence="5">
    <location>
        <begin position="208"/>
        <end position="272"/>
    </location>
</feature>
<feature type="region of interest" description="Disordered" evidence="6">
    <location>
        <begin position="415"/>
        <end position="448"/>
    </location>
</feature>
<dbReference type="EMBL" id="OW240914">
    <property type="protein sequence ID" value="CAH2274157.1"/>
    <property type="molecule type" value="Genomic_DNA"/>
</dbReference>
<dbReference type="SUPFAM" id="SSF52540">
    <property type="entry name" value="P-loop containing nucleoside triphosphate hydrolases"/>
    <property type="match status" value="1"/>
</dbReference>
<dbReference type="InterPro" id="IPR001806">
    <property type="entry name" value="Small_GTPase"/>
</dbReference>
<dbReference type="PROSITE" id="PS51419">
    <property type="entry name" value="RAB"/>
    <property type="match status" value="1"/>
</dbReference>
<dbReference type="PRINTS" id="PR00449">
    <property type="entry name" value="RASTRNSFRMNG"/>
</dbReference>
<dbReference type="InterPro" id="IPR050227">
    <property type="entry name" value="Rab"/>
</dbReference>
<keyword evidence="5" id="KW-0175">Coiled coil</keyword>
<dbReference type="PANTHER" id="PTHR47977">
    <property type="entry name" value="RAS-RELATED PROTEIN RAB"/>
    <property type="match status" value="1"/>
</dbReference>
<protein>
    <submittedName>
        <fullName evidence="8">Ras and EF-hand domain-containing -like isoform X1</fullName>
    </submittedName>
</protein>
<feature type="domain" description="EF-hand" evidence="7">
    <location>
        <begin position="47"/>
        <end position="74"/>
    </location>
</feature>
<dbReference type="Gene3D" id="3.40.50.300">
    <property type="entry name" value="P-loop containing nucleotide triphosphate hydrolases"/>
    <property type="match status" value="1"/>
</dbReference>
<dbReference type="Pfam" id="PF00071">
    <property type="entry name" value="Ras"/>
    <property type="match status" value="1"/>
</dbReference>
<dbReference type="PROSITE" id="PS50222">
    <property type="entry name" value="EF_HAND_2"/>
    <property type="match status" value="2"/>
</dbReference>
<evidence type="ECO:0000256" key="3">
    <source>
        <dbReference type="ARBA" id="ARBA00022837"/>
    </source>
</evidence>
<name>A0AAD1RM66_PELCU</name>
<keyword evidence="2" id="KW-0547">Nucleotide-binding</keyword>
<keyword evidence="9" id="KW-1185">Reference proteome</keyword>
<dbReference type="Pfam" id="PF13499">
    <property type="entry name" value="EF-hand_7"/>
    <property type="match status" value="1"/>
</dbReference>
<keyword evidence="3" id="KW-0106">Calcium</keyword>
<evidence type="ECO:0000256" key="1">
    <source>
        <dbReference type="ARBA" id="ARBA00022723"/>
    </source>
</evidence>
<dbReference type="InterPro" id="IPR002048">
    <property type="entry name" value="EF_hand_dom"/>
</dbReference>
<dbReference type="GO" id="GO:0005509">
    <property type="term" value="F:calcium ion binding"/>
    <property type="evidence" value="ECO:0007669"/>
    <property type="project" value="InterPro"/>
</dbReference>
<dbReference type="GO" id="GO:0005525">
    <property type="term" value="F:GTP binding"/>
    <property type="evidence" value="ECO:0007669"/>
    <property type="project" value="UniProtKB-KW"/>
</dbReference>
<evidence type="ECO:0000256" key="6">
    <source>
        <dbReference type="SAM" id="MobiDB-lite"/>
    </source>
</evidence>
<evidence type="ECO:0000313" key="8">
    <source>
        <dbReference type="EMBL" id="CAH2274157.1"/>
    </source>
</evidence>
<keyword evidence="1" id="KW-0479">Metal-binding</keyword>
<dbReference type="InterPro" id="IPR018247">
    <property type="entry name" value="EF_Hand_1_Ca_BS"/>
</dbReference>
<evidence type="ECO:0000259" key="7">
    <source>
        <dbReference type="PROSITE" id="PS50222"/>
    </source>
</evidence>
<feature type="domain" description="EF-hand" evidence="7">
    <location>
        <begin position="5"/>
        <end position="40"/>
    </location>
</feature>
<dbReference type="SUPFAM" id="SSF47473">
    <property type="entry name" value="EF-hand"/>
    <property type="match status" value="1"/>
</dbReference>
<feature type="compositionally biased region" description="Low complexity" evidence="6">
    <location>
        <begin position="432"/>
        <end position="443"/>
    </location>
</feature>
<dbReference type="Proteomes" id="UP001295444">
    <property type="component" value="Chromosome 03"/>
</dbReference>
<organism evidence="8 9">
    <name type="scientific">Pelobates cultripes</name>
    <name type="common">Western spadefoot toad</name>
    <dbReference type="NCBI Taxonomy" id="61616"/>
    <lineage>
        <taxon>Eukaryota</taxon>
        <taxon>Metazoa</taxon>
        <taxon>Chordata</taxon>
        <taxon>Craniata</taxon>
        <taxon>Vertebrata</taxon>
        <taxon>Euteleostomi</taxon>
        <taxon>Amphibia</taxon>
        <taxon>Batrachia</taxon>
        <taxon>Anura</taxon>
        <taxon>Pelobatoidea</taxon>
        <taxon>Pelobatidae</taxon>
        <taxon>Pelobates</taxon>
    </lineage>
</organism>
<reference evidence="8" key="1">
    <citation type="submission" date="2022-03" db="EMBL/GenBank/DDBJ databases">
        <authorList>
            <person name="Alioto T."/>
            <person name="Alioto T."/>
            <person name="Gomez Garrido J."/>
        </authorList>
    </citation>
    <scope>NUCLEOTIDE SEQUENCE</scope>
</reference>
<dbReference type="InterPro" id="IPR027417">
    <property type="entry name" value="P-loop_NTPase"/>
</dbReference>
<dbReference type="SMART" id="SM00054">
    <property type="entry name" value="EFh"/>
    <property type="match status" value="2"/>
</dbReference>
<dbReference type="InterPro" id="IPR011992">
    <property type="entry name" value="EF-hand-dom_pair"/>
</dbReference>
<keyword evidence="4" id="KW-0342">GTP-binding</keyword>
<feature type="coiled-coil region" evidence="5">
    <location>
        <begin position="139"/>
        <end position="166"/>
    </location>
</feature>
<dbReference type="GO" id="GO:0003924">
    <property type="term" value="F:GTPase activity"/>
    <property type="evidence" value="ECO:0007669"/>
    <property type="project" value="InterPro"/>
</dbReference>